<evidence type="ECO:0000313" key="5">
    <source>
        <dbReference type="EMBL" id="MCE7009042.1"/>
    </source>
</evidence>
<reference evidence="4 7" key="1">
    <citation type="submission" date="2021-12" db="EMBL/GenBank/DDBJ databases">
        <title>Genome sequence of Kibdelosporangium philippinense ATCC 49844.</title>
        <authorList>
            <person name="Fedorov E.A."/>
            <person name="Omeragic M."/>
            <person name="Shalygina K.F."/>
            <person name="Maclea K.S."/>
        </authorList>
    </citation>
    <scope>NUCLEOTIDE SEQUENCE [LARGE SCALE GENOMIC DNA]</scope>
    <source>
        <strain evidence="4 7">ATCC 49844</strain>
    </source>
</reference>
<evidence type="ECO:0000313" key="3">
    <source>
        <dbReference type="EMBL" id="MCE7006809.1"/>
    </source>
</evidence>
<evidence type="ECO:0000313" key="6">
    <source>
        <dbReference type="EMBL" id="MCE7010798.1"/>
    </source>
</evidence>
<name>A0ABS8ZM79_9PSEU</name>
<dbReference type="EMBL" id="JAJVCN010000003">
    <property type="protein sequence ID" value="MCE7008672.1"/>
    <property type="molecule type" value="Genomic_DNA"/>
</dbReference>
<dbReference type="Proteomes" id="UP001521150">
    <property type="component" value="Unassembled WGS sequence"/>
</dbReference>
<sequence length="48" mass="5040">MPSARRASELTARRVSALPPRNRVATITGLPAAVVRVAASVFNPNTPV</sequence>
<proteinExistence type="predicted"/>
<dbReference type="EMBL" id="JAJVCN010000004">
    <property type="protein sequence ID" value="MCE7010798.1"/>
    <property type="molecule type" value="Genomic_DNA"/>
</dbReference>
<protein>
    <submittedName>
        <fullName evidence="4">Uncharacterized protein</fullName>
    </submittedName>
</protein>
<organism evidence="4 7">
    <name type="scientific">Kibdelosporangium philippinense</name>
    <dbReference type="NCBI Taxonomy" id="211113"/>
    <lineage>
        <taxon>Bacteria</taxon>
        <taxon>Bacillati</taxon>
        <taxon>Actinomycetota</taxon>
        <taxon>Actinomycetes</taxon>
        <taxon>Pseudonocardiales</taxon>
        <taxon>Pseudonocardiaceae</taxon>
        <taxon>Kibdelosporangium</taxon>
    </lineage>
</organism>
<dbReference type="EMBL" id="JAJVCN010000001">
    <property type="protein sequence ID" value="MCE7001927.1"/>
    <property type="molecule type" value="Genomic_DNA"/>
</dbReference>
<keyword evidence="7" id="KW-1185">Reference proteome</keyword>
<gene>
    <name evidence="1" type="ORF">LWC34_03615</name>
    <name evidence="2" type="ORF">LWC34_12925</name>
    <name evidence="3" type="ORF">LWC34_28865</name>
    <name evidence="4" type="ORF">LWC34_38545</name>
    <name evidence="5" type="ORF">LWC34_40455</name>
    <name evidence="6" type="ORF">LWC34_49555</name>
</gene>
<evidence type="ECO:0000313" key="4">
    <source>
        <dbReference type="EMBL" id="MCE7008672.1"/>
    </source>
</evidence>
<evidence type="ECO:0000313" key="2">
    <source>
        <dbReference type="EMBL" id="MCE7003722.1"/>
    </source>
</evidence>
<accession>A0ABS8ZM79</accession>
<evidence type="ECO:0000313" key="7">
    <source>
        <dbReference type="Proteomes" id="UP001521150"/>
    </source>
</evidence>
<dbReference type="EMBL" id="JAJVCN010000003">
    <property type="protein sequence ID" value="MCE7009042.1"/>
    <property type="molecule type" value="Genomic_DNA"/>
</dbReference>
<dbReference type="EMBL" id="JAJVCN010000001">
    <property type="protein sequence ID" value="MCE7003722.1"/>
    <property type="molecule type" value="Genomic_DNA"/>
</dbReference>
<dbReference type="EMBL" id="JAJVCN010000002">
    <property type="protein sequence ID" value="MCE7006809.1"/>
    <property type="molecule type" value="Genomic_DNA"/>
</dbReference>
<comment type="caution">
    <text evidence="4">The sequence shown here is derived from an EMBL/GenBank/DDBJ whole genome shotgun (WGS) entry which is preliminary data.</text>
</comment>
<evidence type="ECO:0000313" key="1">
    <source>
        <dbReference type="EMBL" id="MCE7001927.1"/>
    </source>
</evidence>